<dbReference type="InterPro" id="IPR035959">
    <property type="entry name" value="RutC-like_sf"/>
</dbReference>
<dbReference type="EMBL" id="UINC01196230">
    <property type="protein sequence ID" value="SVE13144.1"/>
    <property type="molecule type" value="Genomic_DNA"/>
</dbReference>
<dbReference type="PANTHER" id="PTHR11803:SF58">
    <property type="entry name" value="PROTEIN HMF1-RELATED"/>
    <property type="match status" value="1"/>
</dbReference>
<dbReference type="AlphaFoldDB" id="A0A383AZS9"/>
<dbReference type="Pfam" id="PF01042">
    <property type="entry name" value="Ribonuc_L-PSP"/>
    <property type="match status" value="1"/>
</dbReference>
<evidence type="ECO:0000313" key="2">
    <source>
        <dbReference type="EMBL" id="SVE13144.1"/>
    </source>
</evidence>
<dbReference type="GO" id="GO:0019239">
    <property type="term" value="F:deaminase activity"/>
    <property type="evidence" value="ECO:0007669"/>
    <property type="project" value="TreeGrafter"/>
</dbReference>
<proteinExistence type="inferred from homology"/>
<dbReference type="Gene3D" id="3.30.1330.40">
    <property type="entry name" value="RutC-like"/>
    <property type="match status" value="1"/>
</dbReference>
<dbReference type="CDD" id="cd00448">
    <property type="entry name" value="YjgF_YER057c_UK114_family"/>
    <property type="match status" value="1"/>
</dbReference>
<name>A0A383AZS9_9ZZZZ</name>
<dbReference type="InterPro" id="IPR006175">
    <property type="entry name" value="YjgF/YER057c/UK114"/>
</dbReference>
<comment type="similarity">
    <text evidence="1">Belongs to the RutC family.</text>
</comment>
<sequence length="128" mass="13876">MEISRKNYSGIPMQKGTHPQAVRVGNLLFLSGALARDTDAEFGDIEQQTDAILHRIKHIVEKEGGSLGNVVKITNFVIDNPPEATAATQRARVKHFGDSLPASTRVRVAGLAEPHLLIEIDAIAVLDD</sequence>
<protein>
    <submittedName>
        <fullName evidence="2">Uncharacterized protein</fullName>
    </submittedName>
</protein>
<accession>A0A383AZS9</accession>
<dbReference type="SUPFAM" id="SSF55298">
    <property type="entry name" value="YjgF-like"/>
    <property type="match status" value="1"/>
</dbReference>
<organism evidence="2">
    <name type="scientific">marine metagenome</name>
    <dbReference type="NCBI Taxonomy" id="408172"/>
    <lineage>
        <taxon>unclassified sequences</taxon>
        <taxon>metagenomes</taxon>
        <taxon>ecological metagenomes</taxon>
    </lineage>
</organism>
<reference evidence="2" key="1">
    <citation type="submission" date="2018-05" db="EMBL/GenBank/DDBJ databases">
        <authorList>
            <person name="Lanie J.A."/>
            <person name="Ng W.-L."/>
            <person name="Kazmierczak K.M."/>
            <person name="Andrzejewski T.M."/>
            <person name="Davidsen T.M."/>
            <person name="Wayne K.J."/>
            <person name="Tettelin H."/>
            <person name="Glass J.I."/>
            <person name="Rusch D."/>
            <person name="Podicherti R."/>
            <person name="Tsui H.-C.T."/>
            <person name="Winkler M.E."/>
        </authorList>
    </citation>
    <scope>NUCLEOTIDE SEQUENCE</scope>
</reference>
<gene>
    <name evidence="2" type="ORF">METZ01_LOCUS465998</name>
</gene>
<evidence type="ECO:0000256" key="1">
    <source>
        <dbReference type="ARBA" id="ARBA00010552"/>
    </source>
</evidence>
<dbReference type="GO" id="GO:0005829">
    <property type="term" value="C:cytosol"/>
    <property type="evidence" value="ECO:0007669"/>
    <property type="project" value="TreeGrafter"/>
</dbReference>
<dbReference type="PANTHER" id="PTHR11803">
    <property type="entry name" value="2-IMINOBUTANOATE/2-IMINOPROPANOATE DEAMINASE RIDA"/>
    <property type="match status" value="1"/>
</dbReference>